<dbReference type="CDD" id="cd06173">
    <property type="entry name" value="MFS_MefA_like"/>
    <property type="match status" value="1"/>
</dbReference>
<keyword evidence="2" id="KW-0813">Transport</keyword>
<dbReference type="InterPro" id="IPR036259">
    <property type="entry name" value="MFS_trans_sf"/>
</dbReference>
<keyword evidence="3" id="KW-1003">Cell membrane</keyword>
<feature type="transmembrane region" description="Helical" evidence="7">
    <location>
        <begin position="378"/>
        <end position="399"/>
    </location>
</feature>
<evidence type="ECO:0000256" key="4">
    <source>
        <dbReference type="ARBA" id="ARBA00022692"/>
    </source>
</evidence>
<evidence type="ECO:0000313" key="9">
    <source>
        <dbReference type="EMBL" id="CAB4537920.1"/>
    </source>
</evidence>
<evidence type="ECO:0000256" key="5">
    <source>
        <dbReference type="ARBA" id="ARBA00022989"/>
    </source>
</evidence>
<comment type="subcellular location">
    <subcellularLocation>
        <location evidence="1">Cell membrane</location>
        <topology evidence="1">Multi-pass membrane protein</topology>
    </subcellularLocation>
</comment>
<dbReference type="GO" id="GO:0005886">
    <property type="term" value="C:plasma membrane"/>
    <property type="evidence" value="ECO:0007669"/>
    <property type="project" value="UniProtKB-SubCell"/>
</dbReference>
<feature type="transmembrane region" description="Helical" evidence="7">
    <location>
        <begin position="44"/>
        <end position="64"/>
    </location>
</feature>
<evidence type="ECO:0000256" key="7">
    <source>
        <dbReference type="SAM" id="Phobius"/>
    </source>
</evidence>
<feature type="domain" description="Major facilitator superfamily (MFS) profile" evidence="8">
    <location>
        <begin position="1"/>
        <end position="399"/>
    </location>
</feature>
<dbReference type="EMBL" id="CAEZSR010000002">
    <property type="protein sequence ID" value="CAB4537920.1"/>
    <property type="molecule type" value="Genomic_DNA"/>
</dbReference>
<reference evidence="9" key="1">
    <citation type="submission" date="2020-05" db="EMBL/GenBank/DDBJ databases">
        <authorList>
            <person name="Chiriac C."/>
            <person name="Salcher M."/>
            <person name="Ghai R."/>
            <person name="Kavagutti S V."/>
        </authorList>
    </citation>
    <scope>NUCLEOTIDE SEQUENCE</scope>
</reference>
<dbReference type="InterPro" id="IPR020846">
    <property type="entry name" value="MFS_dom"/>
</dbReference>
<evidence type="ECO:0000259" key="8">
    <source>
        <dbReference type="PROSITE" id="PS50850"/>
    </source>
</evidence>
<feature type="transmembrane region" description="Helical" evidence="7">
    <location>
        <begin position="167"/>
        <end position="186"/>
    </location>
</feature>
<gene>
    <name evidence="9" type="ORF">UFOPK1493_00102</name>
</gene>
<dbReference type="InterPro" id="IPR010290">
    <property type="entry name" value="TM_effector"/>
</dbReference>
<organism evidence="9">
    <name type="scientific">freshwater metagenome</name>
    <dbReference type="NCBI Taxonomy" id="449393"/>
    <lineage>
        <taxon>unclassified sequences</taxon>
        <taxon>metagenomes</taxon>
        <taxon>ecological metagenomes</taxon>
    </lineage>
</organism>
<feature type="transmembrane region" description="Helical" evidence="7">
    <location>
        <begin position="312"/>
        <end position="331"/>
    </location>
</feature>
<protein>
    <submittedName>
        <fullName evidence="9">Unannotated protein</fullName>
    </submittedName>
</protein>
<name>A0A6J6BFM5_9ZZZZ</name>
<evidence type="ECO:0000256" key="6">
    <source>
        <dbReference type="ARBA" id="ARBA00023136"/>
    </source>
</evidence>
<keyword evidence="4 7" id="KW-0812">Transmembrane</keyword>
<evidence type="ECO:0000256" key="3">
    <source>
        <dbReference type="ARBA" id="ARBA00022475"/>
    </source>
</evidence>
<proteinExistence type="predicted"/>
<dbReference type="Gene3D" id="1.20.1250.20">
    <property type="entry name" value="MFS general substrate transporter like domains"/>
    <property type="match status" value="1"/>
</dbReference>
<keyword evidence="6 7" id="KW-0472">Membrane</keyword>
<dbReference type="PANTHER" id="PTHR23513:SF6">
    <property type="entry name" value="MAJOR FACILITATOR SUPERFAMILY ASSOCIATED DOMAIN-CONTAINING PROTEIN"/>
    <property type="match status" value="1"/>
</dbReference>
<feature type="transmembrane region" description="Helical" evidence="7">
    <location>
        <begin position="352"/>
        <end position="372"/>
    </location>
</feature>
<feature type="transmembrane region" description="Helical" evidence="7">
    <location>
        <begin position="287"/>
        <end position="306"/>
    </location>
</feature>
<keyword evidence="5 7" id="KW-1133">Transmembrane helix</keyword>
<dbReference type="Pfam" id="PF05977">
    <property type="entry name" value="MFS_3"/>
    <property type="match status" value="1"/>
</dbReference>
<evidence type="ECO:0000256" key="2">
    <source>
        <dbReference type="ARBA" id="ARBA00022448"/>
    </source>
</evidence>
<dbReference type="GO" id="GO:0022857">
    <property type="term" value="F:transmembrane transporter activity"/>
    <property type="evidence" value="ECO:0007669"/>
    <property type="project" value="InterPro"/>
</dbReference>
<accession>A0A6J6BFM5</accession>
<feature type="transmembrane region" description="Helical" evidence="7">
    <location>
        <begin position="12"/>
        <end position="32"/>
    </location>
</feature>
<feature type="transmembrane region" description="Helical" evidence="7">
    <location>
        <begin position="85"/>
        <end position="109"/>
    </location>
</feature>
<feature type="transmembrane region" description="Helical" evidence="7">
    <location>
        <begin position="224"/>
        <end position="246"/>
    </location>
</feature>
<dbReference type="SUPFAM" id="SSF103473">
    <property type="entry name" value="MFS general substrate transporter"/>
    <property type="match status" value="1"/>
</dbReference>
<dbReference type="PANTHER" id="PTHR23513">
    <property type="entry name" value="INTEGRAL MEMBRANE EFFLUX PROTEIN-RELATED"/>
    <property type="match status" value="1"/>
</dbReference>
<dbReference type="PROSITE" id="PS50850">
    <property type="entry name" value="MFS"/>
    <property type="match status" value="1"/>
</dbReference>
<evidence type="ECO:0000256" key="1">
    <source>
        <dbReference type="ARBA" id="ARBA00004651"/>
    </source>
</evidence>
<dbReference type="AlphaFoldDB" id="A0A6J6BFM5"/>
<feature type="transmembrane region" description="Helical" evidence="7">
    <location>
        <begin position="258"/>
        <end position="275"/>
    </location>
</feature>
<sequence>MTSADALPRDYWRLLSASGISNLGDGIFLAALPLLAASITRDEVAISLVAVAALLPWLLFSLPIGAIIDRSDRKRIMVVTDTVRAVILGLLTLSLTFDVAEIWMLWLLAFGLGTAEVFFDNSTEALLPEVVPQHLLEKANGRKLALDLAANTFIGTPLGSLLFATGIAWPFGIDAVTFAVAVVLIMPIRGDFRASTAPRHESASMYAEMRTGFRWLWRQPLLRSIALALALTNLAFQIPQAVFVLFALEELGVSEMQYGFLLALMGIGAVVGGLLGDRVVARLGQTMCIYGAITTWIVTLLATALYPRVWFVALAVMIESAATAVWNVVTVSLRQKVIPTELFGRVNSVYRWFAWGTLPIGSLIGGQVAAQFGLRGTYVVAAIVMCCAMAVLLTNVNTANIVRALSTKRHAGSQDETPVARSDPWFD</sequence>